<dbReference type="Proteomes" id="UP000324832">
    <property type="component" value="Unassembled WGS sequence"/>
</dbReference>
<dbReference type="EMBL" id="FZQP02005177">
    <property type="protein sequence ID" value="VVD01115.1"/>
    <property type="molecule type" value="Genomic_DNA"/>
</dbReference>
<evidence type="ECO:0000256" key="1">
    <source>
        <dbReference type="SAM" id="MobiDB-lite"/>
    </source>
</evidence>
<feature type="region of interest" description="Disordered" evidence="1">
    <location>
        <begin position="51"/>
        <end position="73"/>
    </location>
</feature>
<reference evidence="2 3" key="1">
    <citation type="submission" date="2017-07" db="EMBL/GenBank/DDBJ databases">
        <authorList>
            <person name="Talla V."/>
            <person name="Backstrom N."/>
        </authorList>
    </citation>
    <scope>NUCLEOTIDE SEQUENCE [LARGE SCALE GENOMIC DNA]</scope>
</reference>
<evidence type="ECO:0000313" key="2">
    <source>
        <dbReference type="EMBL" id="VVD01115.1"/>
    </source>
</evidence>
<name>A0A5E4QV72_9NEOP</name>
<accession>A0A5E4QV72</accession>
<organism evidence="2 3">
    <name type="scientific">Leptidea sinapis</name>
    <dbReference type="NCBI Taxonomy" id="189913"/>
    <lineage>
        <taxon>Eukaryota</taxon>
        <taxon>Metazoa</taxon>
        <taxon>Ecdysozoa</taxon>
        <taxon>Arthropoda</taxon>
        <taxon>Hexapoda</taxon>
        <taxon>Insecta</taxon>
        <taxon>Pterygota</taxon>
        <taxon>Neoptera</taxon>
        <taxon>Endopterygota</taxon>
        <taxon>Lepidoptera</taxon>
        <taxon>Glossata</taxon>
        <taxon>Ditrysia</taxon>
        <taxon>Papilionoidea</taxon>
        <taxon>Pieridae</taxon>
        <taxon>Dismorphiinae</taxon>
        <taxon>Leptidea</taxon>
    </lineage>
</organism>
<evidence type="ECO:0000313" key="3">
    <source>
        <dbReference type="Proteomes" id="UP000324832"/>
    </source>
</evidence>
<keyword evidence="3" id="KW-1185">Reference proteome</keyword>
<proteinExistence type="predicted"/>
<protein>
    <submittedName>
        <fullName evidence="2">Uncharacterized protein</fullName>
    </submittedName>
</protein>
<dbReference type="AlphaFoldDB" id="A0A5E4QV72"/>
<gene>
    <name evidence="2" type="ORF">LSINAPIS_LOCUS11608</name>
</gene>
<sequence>MAVVYSNILRDHQFDAMCKAEISFLIPRLILNGRCELERCSPNRAVTIASGKPSLSPNHPSGDNLAAVHRQRH</sequence>